<protein>
    <submittedName>
        <fullName evidence="2">Uncharacterized protein</fullName>
    </submittedName>
</protein>
<name>X1FSC7_9ZZZZ</name>
<dbReference type="AlphaFoldDB" id="X1FSC7"/>
<proteinExistence type="predicted"/>
<keyword evidence="1" id="KW-0812">Transmembrane</keyword>
<evidence type="ECO:0000313" key="2">
    <source>
        <dbReference type="EMBL" id="GAH48566.1"/>
    </source>
</evidence>
<keyword evidence="1" id="KW-1133">Transmembrane helix</keyword>
<comment type="caution">
    <text evidence="2">The sequence shown here is derived from an EMBL/GenBank/DDBJ whole genome shotgun (WGS) entry which is preliminary data.</text>
</comment>
<reference evidence="2" key="1">
    <citation type="journal article" date="2014" name="Front. Microbiol.">
        <title>High frequency of phylogenetically diverse reductive dehalogenase-homologous genes in deep subseafloor sedimentary metagenomes.</title>
        <authorList>
            <person name="Kawai M."/>
            <person name="Futagami T."/>
            <person name="Toyoda A."/>
            <person name="Takaki Y."/>
            <person name="Nishi S."/>
            <person name="Hori S."/>
            <person name="Arai W."/>
            <person name="Tsubouchi T."/>
            <person name="Morono Y."/>
            <person name="Uchiyama I."/>
            <person name="Ito T."/>
            <person name="Fujiyama A."/>
            <person name="Inagaki F."/>
            <person name="Takami H."/>
        </authorList>
    </citation>
    <scope>NUCLEOTIDE SEQUENCE</scope>
    <source>
        <strain evidence="2">Expedition CK06-06</strain>
    </source>
</reference>
<keyword evidence="1" id="KW-0472">Membrane</keyword>
<sequence>MVEKNSDRNKTSKKATWFGFTLNQKQMLFIFILALIGIIFTPMILINGIFMLISYIPYIYRYDGTFYFQMFVFNLSVIITMCVVL</sequence>
<evidence type="ECO:0000256" key="1">
    <source>
        <dbReference type="SAM" id="Phobius"/>
    </source>
</evidence>
<feature type="transmembrane region" description="Helical" evidence="1">
    <location>
        <begin position="27"/>
        <end position="60"/>
    </location>
</feature>
<dbReference type="EMBL" id="BARU01020362">
    <property type="protein sequence ID" value="GAH48566.1"/>
    <property type="molecule type" value="Genomic_DNA"/>
</dbReference>
<feature type="non-terminal residue" evidence="2">
    <location>
        <position position="85"/>
    </location>
</feature>
<gene>
    <name evidence="2" type="ORF">S03H2_33460</name>
</gene>
<feature type="transmembrane region" description="Helical" evidence="1">
    <location>
        <begin position="66"/>
        <end position="84"/>
    </location>
</feature>
<organism evidence="2">
    <name type="scientific">marine sediment metagenome</name>
    <dbReference type="NCBI Taxonomy" id="412755"/>
    <lineage>
        <taxon>unclassified sequences</taxon>
        <taxon>metagenomes</taxon>
        <taxon>ecological metagenomes</taxon>
    </lineage>
</organism>
<accession>X1FSC7</accession>